<dbReference type="RefSeq" id="WP_167384194.1">
    <property type="nucleotide sequence ID" value="NZ_BAQW01000004.1"/>
</dbReference>
<comment type="caution">
    <text evidence="2">The sequence shown here is derived from an EMBL/GenBank/DDBJ whole genome shotgun (WGS) entry which is preliminary data.</text>
</comment>
<dbReference type="InterPro" id="IPR001296">
    <property type="entry name" value="Glyco_trans_1"/>
</dbReference>
<dbReference type="EMBL" id="BAQW01000004">
    <property type="protein sequence ID" value="GBR10076.1"/>
    <property type="molecule type" value="Genomic_DNA"/>
</dbReference>
<dbReference type="Gene3D" id="3.40.50.2000">
    <property type="entry name" value="Glycogen Phosphorylase B"/>
    <property type="match status" value="1"/>
</dbReference>
<dbReference type="Proteomes" id="UP001061070">
    <property type="component" value="Unassembled WGS sequence"/>
</dbReference>
<protein>
    <submittedName>
        <fullName evidence="2">Glycosyltransferase</fullName>
    </submittedName>
</protein>
<reference evidence="2" key="1">
    <citation type="submission" date="2013-04" db="EMBL/GenBank/DDBJ databases">
        <title>The genome sequencing project of 58 acetic acid bacteria.</title>
        <authorList>
            <person name="Okamoto-Kainuma A."/>
            <person name="Ishikawa M."/>
            <person name="Umino S."/>
            <person name="Koizumi Y."/>
            <person name="Shiwa Y."/>
            <person name="Yoshikawa H."/>
            <person name="Matsutani M."/>
            <person name="Matsushita K."/>
        </authorList>
    </citation>
    <scope>NUCLEOTIDE SEQUENCE</scope>
    <source>
        <strain evidence="2">NRIC 0228</strain>
    </source>
</reference>
<dbReference type="PANTHER" id="PTHR46401">
    <property type="entry name" value="GLYCOSYLTRANSFERASE WBBK-RELATED"/>
    <property type="match status" value="1"/>
</dbReference>
<evidence type="ECO:0000313" key="3">
    <source>
        <dbReference type="Proteomes" id="UP001061070"/>
    </source>
</evidence>
<name>A0ABQ0Q9M1_9PROT</name>
<dbReference type="SUPFAM" id="SSF53756">
    <property type="entry name" value="UDP-Glycosyltransferase/glycogen phosphorylase"/>
    <property type="match status" value="1"/>
</dbReference>
<evidence type="ECO:0000313" key="2">
    <source>
        <dbReference type="EMBL" id="GBR10076.1"/>
    </source>
</evidence>
<accession>A0ABQ0Q9M1</accession>
<keyword evidence="3" id="KW-1185">Reference proteome</keyword>
<dbReference type="Pfam" id="PF00534">
    <property type="entry name" value="Glycos_transf_1"/>
    <property type="match status" value="1"/>
</dbReference>
<organism evidence="2 3">
    <name type="scientific">Gluconobacter frateurii NRIC 0228</name>
    <dbReference type="NCBI Taxonomy" id="1307946"/>
    <lineage>
        <taxon>Bacteria</taxon>
        <taxon>Pseudomonadati</taxon>
        <taxon>Pseudomonadota</taxon>
        <taxon>Alphaproteobacteria</taxon>
        <taxon>Acetobacterales</taxon>
        <taxon>Acetobacteraceae</taxon>
        <taxon>Gluconobacter</taxon>
    </lineage>
</organism>
<sequence length="470" mass="52892">MSRIWIDIDVLFSRSSVEICPPSVLRVVLEICQALQVSASTQVGFVRRKGGPQNWVCVDWSDVQDLPAVTRYRAGALHLTGRQVSTTKPSKISEGASFTQTNGVADVLKTQLQVLRAGSGWFGAAARYSLQRWQDNRARRTALSKTAHVPVRRHRASVLSGSSLREVVRPGDLFLALGSTWEREDYPQTVRWLRDVLRVRFGLFVHDLLPVYRQEWFLKNKTSRYKTWHQTILPLVDQVFVDGVDAASEVTTYLAQISRPLLQPIVTVPLGTAPTSTDAHLPVQERGEIGVEGEYVLCVATLEPRKNHELLLRVWRRLLQVMPATTIPKLILVGEVGWLVSDLMQQLENSDWLNGYVQLVSAPSDAQLEHLYRNCLFTVAPSLAGGVSLPVLESLHYGKPCLASHALAGNVSDQGLVKHFDPLNLHDALRVIRNAIEDRHNLKQWAKEIENRFKPVSWRQSVETILRHTV</sequence>
<evidence type="ECO:0000259" key="1">
    <source>
        <dbReference type="Pfam" id="PF00534"/>
    </source>
</evidence>
<feature type="domain" description="Glycosyl transferase family 1" evidence="1">
    <location>
        <begin position="291"/>
        <end position="446"/>
    </location>
</feature>
<dbReference type="PANTHER" id="PTHR46401:SF8">
    <property type="entry name" value="BLL6006 PROTEIN"/>
    <property type="match status" value="1"/>
</dbReference>
<gene>
    <name evidence="2" type="ORF">AA0228_0911</name>
</gene>
<proteinExistence type="predicted"/>